<dbReference type="InterPro" id="IPR003593">
    <property type="entry name" value="AAA+_ATPase"/>
</dbReference>
<dbReference type="PROSITE" id="PS50893">
    <property type="entry name" value="ABC_TRANSPORTER_2"/>
    <property type="match status" value="1"/>
</dbReference>
<dbReference type="SUPFAM" id="SSF52540">
    <property type="entry name" value="P-loop containing nucleoside triphosphate hydrolases"/>
    <property type="match status" value="1"/>
</dbReference>
<dbReference type="InterPro" id="IPR017911">
    <property type="entry name" value="MacB-like_ATP-bd"/>
</dbReference>
<dbReference type="InterPro" id="IPR003439">
    <property type="entry name" value="ABC_transporter-like_ATP-bd"/>
</dbReference>
<dbReference type="InterPro" id="IPR017871">
    <property type="entry name" value="ABC_transporter-like_CS"/>
</dbReference>
<evidence type="ECO:0000256" key="3">
    <source>
        <dbReference type="ARBA" id="ARBA00022741"/>
    </source>
</evidence>
<reference evidence="6 8" key="2">
    <citation type="submission" date="2019-11" db="EMBL/GenBank/DDBJ databases">
        <title>Streptococcis sp. isolated from the respiratory tract of Marmot.</title>
        <authorList>
            <person name="Zhang G."/>
        </authorList>
    </citation>
    <scope>NUCLEOTIDE SEQUENCE [LARGE SCALE GENOMIC DNA]</scope>
    <source>
        <strain evidence="8">zg-86</strain>
        <strain evidence="6">Zg-86</strain>
    </source>
</reference>
<dbReference type="Gene3D" id="3.40.50.300">
    <property type="entry name" value="P-loop containing nucleotide triphosphate hydrolases"/>
    <property type="match status" value="1"/>
</dbReference>
<keyword evidence="2" id="KW-0813">Transport</keyword>
<evidence type="ECO:0000313" key="8">
    <source>
        <dbReference type="Proteomes" id="UP000435060"/>
    </source>
</evidence>
<dbReference type="GO" id="GO:0022857">
    <property type="term" value="F:transmembrane transporter activity"/>
    <property type="evidence" value="ECO:0007669"/>
    <property type="project" value="TreeGrafter"/>
</dbReference>
<dbReference type="Proteomes" id="UP000435060">
    <property type="component" value="Unassembled WGS sequence"/>
</dbReference>
<dbReference type="GO" id="GO:0016887">
    <property type="term" value="F:ATP hydrolysis activity"/>
    <property type="evidence" value="ECO:0007669"/>
    <property type="project" value="InterPro"/>
</dbReference>
<dbReference type="EMBL" id="WUBJ01000006">
    <property type="protein sequence ID" value="MWV56541.1"/>
    <property type="molecule type" value="Genomic_DNA"/>
</dbReference>
<sequence length="207" mass="23026">MLAIKDLSYTYASISQQSVFQNLNYQFEEGTFYSIVGHSGTGKTTLLSLLAGLDKPTSGQVLLDGQDVREIGYQAYRRNHVSLVFQNYNLLDYLTPLENIRLVNKKAAPQVLLNLGLSQEQIHRNILQLSGGQQQRVAIARSLVSGANVMLLDEPTGNLDEDIAIDIVDHLKTIAHEEKKCVIMVTHSKVLASMADVQLTLRNGQFR</sequence>
<proteinExistence type="inferred from homology"/>
<feature type="domain" description="ABC transporter" evidence="5">
    <location>
        <begin position="2"/>
        <end position="207"/>
    </location>
</feature>
<dbReference type="Pfam" id="PF00005">
    <property type="entry name" value="ABC_tran"/>
    <property type="match status" value="1"/>
</dbReference>
<gene>
    <name evidence="6" type="ORF">GGG87_06055</name>
    <name evidence="7" type="ORF">GGH11_06090</name>
</gene>
<evidence type="ECO:0000256" key="2">
    <source>
        <dbReference type="ARBA" id="ARBA00022448"/>
    </source>
</evidence>
<dbReference type="Proteomes" id="UP000435423">
    <property type="component" value="Unassembled WGS sequence"/>
</dbReference>
<evidence type="ECO:0000256" key="1">
    <source>
        <dbReference type="ARBA" id="ARBA00005417"/>
    </source>
</evidence>
<evidence type="ECO:0000313" key="9">
    <source>
        <dbReference type="Proteomes" id="UP000435423"/>
    </source>
</evidence>
<dbReference type="InterPro" id="IPR027417">
    <property type="entry name" value="P-loop_NTPase"/>
</dbReference>
<protein>
    <submittedName>
        <fullName evidence="7">ATP-binding cassette domain-containing protein</fullName>
    </submittedName>
</protein>
<keyword evidence="3" id="KW-0547">Nucleotide-binding</keyword>
<name>A0A6I4RJ75_9STRE</name>
<evidence type="ECO:0000313" key="6">
    <source>
        <dbReference type="EMBL" id="MTB64554.1"/>
    </source>
</evidence>
<dbReference type="CDD" id="cd03255">
    <property type="entry name" value="ABC_MJ0796_LolCDE_FtsE"/>
    <property type="match status" value="1"/>
</dbReference>
<evidence type="ECO:0000256" key="4">
    <source>
        <dbReference type="ARBA" id="ARBA00022840"/>
    </source>
</evidence>
<comment type="similarity">
    <text evidence="1">Belongs to the ABC transporter superfamily.</text>
</comment>
<dbReference type="GO" id="GO:0005886">
    <property type="term" value="C:plasma membrane"/>
    <property type="evidence" value="ECO:0007669"/>
    <property type="project" value="TreeGrafter"/>
</dbReference>
<dbReference type="PANTHER" id="PTHR24220:SF689">
    <property type="entry name" value="LIPOPROTEIN-RELEASING SYSTEM ATP-BINDING PROTEIN LOLD"/>
    <property type="match status" value="1"/>
</dbReference>
<dbReference type="PROSITE" id="PS00211">
    <property type="entry name" value="ABC_TRANSPORTER_1"/>
    <property type="match status" value="1"/>
</dbReference>
<keyword evidence="4 7" id="KW-0067">ATP-binding</keyword>
<comment type="caution">
    <text evidence="7">The sequence shown here is derived from an EMBL/GenBank/DDBJ whole genome shotgun (WGS) entry which is preliminary data.</text>
</comment>
<dbReference type="SMART" id="SM00382">
    <property type="entry name" value="AAA"/>
    <property type="match status" value="1"/>
</dbReference>
<accession>A0A6I4RJ75</accession>
<evidence type="ECO:0000259" key="5">
    <source>
        <dbReference type="PROSITE" id="PS50893"/>
    </source>
</evidence>
<dbReference type="RefSeq" id="WP_154608425.1">
    <property type="nucleotide sequence ID" value="NZ_CP072115.1"/>
</dbReference>
<reference evidence="7 9" key="1">
    <citation type="submission" date="2019-10" db="EMBL/GenBank/DDBJ databases">
        <title>Streptococcis sp, isolated from the respiratory tract of Marmot.</title>
        <authorList>
            <person name="Zhang G."/>
        </authorList>
    </citation>
    <scope>NUCLEOTIDE SEQUENCE [LARGE SCALE GENOMIC DNA]</scope>
    <source>
        <strain evidence="7">Zg-70</strain>
        <strain evidence="9">zg-70</strain>
    </source>
</reference>
<evidence type="ECO:0000313" key="7">
    <source>
        <dbReference type="EMBL" id="MWV56541.1"/>
    </source>
</evidence>
<dbReference type="InterPro" id="IPR015854">
    <property type="entry name" value="ABC_transpr_LolD-like"/>
</dbReference>
<dbReference type="GO" id="GO:0005524">
    <property type="term" value="F:ATP binding"/>
    <property type="evidence" value="ECO:0007669"/>
    <property type="project" value="UniProtKB-KW"/>
</dbReference>
<dbReference type="EMBL" id="WLCG01000007">
    <property type="protein sequence ID" value="MTB64554.1"/>
    <property type="molecule type" value="Genomic_DNA"/>
</dbReference>
<keyword evidence="8" id="KW-1185">Reference proteome</keyword>
<organism evidence="7 9">
    <name type="scientific">Streptococcus zhangguiae</name>
    <dbReference type="NCBI Taxonomy" id="2664091"/>
    <lineage>
        <taxon>Bacteria</taxon>
        <taxon>Bacillati</taxon>
        <taxon>Bacillota</taxon>
        <taxon>Bacilli</taxon>
        <taxon>Lactobacillales</taxon>
        <taxon>Streptococcaceae</taxon>
        <taxon>Streptococcus</taxon>
    </lineage>
</organism>
<dbReference type="AlphaFoldDB" id="A0A6I4RJ75"/>
<dbReference type="PANTHER" id="PTHR24220">
    <property type="entry name" value="IMPORT ATP-BINDING PROTEIN"/>
    <property type="match status" value="1"/>
</dbReference>